<accession>A0A165PE53</accession>
<feature type="transmembrane region" description="Helical" evidence="1">
    <location>
        <begin position="41"/>
        <end position="58"/>
    </location>
</feature>
<reference evidence="2 3" key="1">
    <citation type="journal article" date="2016" name="Mol. Biol. Evol.">
        <title>Comparative Genomics of Early-Diverging Mushroom-Forming Fungi Provides Insights into the Origins of Lignocellulose Decay Capabilities.</title>
        <authorList>
            <person name="Nagy L.G."/>
            <person name="Riley R."/>
            <person name="Tritt A."/>
            <person name="Adam C."/>
            <person name="Daum C."/>
            <person name="Floudas D."/>
            <person name="Sun H."/>
            <person name="Yadav J.S."/>
            <person name="Pangilinan J."/>
            <person name="Larsson K.H."/>
            <person name="Matsuura K."/>
            <person name="Barry K."/>
            <person name="Labutti K."/>
            <person name="Kuo R."/>
            <person name="Ohm R.A."/>
            <person name="Bhattacharya S.S."/>
            <person name="Shirouzu T."/>
            <person name="Yoshinaga Y."/>
            <person name="Martin F.M."/>
            <person name="Grigoriev I.V."/>
            <person name="Hibbett D.S."/>
        </authorList>
    </citation>
    <scope>NUCLEOTIDE SEQUENCE [LARGE SCALE GENOMIC DNA]</scope>
    <source>
        <strain evidence="2 3">L-15889</strain>
    </source>
</reference>
<keyword evidence="1" id="KW-1133">Transmembrane helix</keyword>
<keyword evidence="3" id="KW-1185">Reference proteome</keyword>
<dbReference type="AlphaFoldDB" id="A0A165PE53"/>
<protein>
    <submittedName>
        <fullName evidence="2">Uncharacterized protein</fullName>
    </submittedName>
</protein>
<dbReference type="Proteomes" id="UP000076727">
    <property type="component" value="Unassembled WGS sequence"/>
</dbReference>
<organism evidence="2 3">
    <name type="scientific">Daedalea quercina L-15889</name>
    <dbReference type="NCBI Taxonomy" id="1314783"/>
    <lineage>
        <taxon>Eukaryota</taxon>
        <taxon>Fungi</taxon>
        <taxon>Dikarya</taxon>
        <taxon>Basidiomycota</taxon>
        <taxon>Agaricomycotina</taxon>
        <taxon>Agaricomycetes</taxon>
        <taxon>Polyporales</taxon>
        <taxon>Fomitopsis</taxon>
    </lineage>
</organism>
<keyword evidence="1" id="KW-0472">Membrane</keyword>
<name>A0A165PE53_9APHY</name>
<proteinExistence type="predicted"/>
<evidence type="ECO:0000313" key="3">
    <source>
        <dbReference type="Proteomes" id="UP000076727"/>
    </source>
</evidence>
<gene>
    <name evidence="2" type="ORF">DAEQUDRAFT_349795</name>
</gene>
<sequence>MECFIHDLAFEVLGSGHRPGAVILMIRRLTRLCIEHSCSNMLYILTWAPLLILILRVLRLPAPPVIL</sequence>
<evidence type="ECO:0000256" key="1">
    <source>
        <dbReference type="SAM" id="Phobius"/>
    </source>
</evidence>
<keyword evidence="1" id="KW-0812">Transmembrane</keyword>
<evidence type="ECO:0000313" key="2">
    <source>
        <dbReference type="EMBL" id="KZT68094.1"/>
    </source>
</evidence>
<dbReference type="EMBL" id="KV429070">
    <property type="protein sequence ID" value="KZT68094.1"/>
    <property type="molecule type" value="Genomic_DNA"/>
</dbReference>